<accession>A0A0F9FNH8</accession>
<comment type="subcellular location">
    <subcellularLocation>
        <location evidence="1">Membrane</location>
        <topology evidence="1">Multi-pass membrane protein</topology>
    </subcellularLocation>
</comment>
<keyword evidence="4 5" id="KW-0472">Membrane</keyword>
<evidence type="ECO:0000313" key="6">
    <source>
        <dbReference type="EMBL" id="KKL87974.1"/>
    </source>
</evidence>
<protein>
    <recommendedName>
        <fullName evidence="7">Transmembrane protein</fullName>
    </recommendedName>
</protein>
<organism evidence="6">
    <name type="scientific">marine sediment metagenome</name>
    <dbReference type="NCBI Taxonomy" id="412755"/>
    <lineage>
        <taxon>unclassified sequences</taxon>
        <taxon>metagenomes</taxon>
        <taxon>ecological metagenomes</taxon>
    </lineage>
</organism>
<feature type="transmembrane region" description="Helical" evidence="5">
    <location>
        <begin position="78"/>
        <end position="111"/>
    </location>
</feature>
<dbReference type="Pfam" id="PF09685">
    <property type="entry name" value="MamF_MmsF"/>
    <property type="match status" value="1"/>
</dbReference>
<dbReference type="EMBL" id="LAZR01020694">
    <property type="protein sequence ID" value="KKL87974.1"/>
    <property type="molecule type" value="Genomic_DNA"/>
</dbReference>
<comment type="caution">
    <text evidence="6">The sequence shown here is derived from an EMBL/GenBank/DDBJ whole genome shotgun (WGS) entry which is preliminary data.</text>
</comment>
<feature type="transmembrane region" description="Helical" evidence="5">
    <location>
        <begin position="33"/>
        <end position="57"/>
    </location>
</feature>
<name>A0A0F9FNH8_9ZZZZ</name>
<evidence type="ECO:0000256" key="4">
    <source>
        <dbReference type="ARBA" id="ARBA00023136"/>
    </source>
</evidence>
<keyword evidence="2 5" id="KW-0812">Transmembrane</keyword>
<sequence>MENAATPVNTMELPTEAETGGAIPENERSLTTIVYVLQALSVLLGFTAIAGVIVNYVKRGDLASDVAKAHCSWQIRTFWWMFGWAILGVIITTVTFGIGAIVFPIIGVWYIYRVVKGWIRLNDGKPV</sequence>
<proteinExistence type="predicted"/>
<evidence type="ECO:0000256" key="2">
    <source>
        <dbReference type="ARBA" id="ARBA00022692"/>
    </source>
</evidence>
<keyword evidence="3 5" id="KW-1133">Transmembrane helix</keyword>
<evidence type="ECO:0000256" key="5">
    <source>
        <dbReference type="SAM" id="Phobius"/>
    </source>
</evidence>
<gene>
    <name evidence="6" type="ORF">LCGC14_1929330</name>
</gene>
<evidence type="ECO:0000256" key="1">
    <source>
        <dbReference type="ARBA" id="ARBA00004141"/>
    </source>
</evidence>
<evidence type="ECO:0008006" key="7">
    <source>
        <dbReference type="Google" id="ProtNLM"/>
    </source>
</evidence>
<reference evidence="6" key="1">
    <citation type="journal article" date="2015" name="Nature">
        <title>Complex archaea that bridge the gap between prokaryotes and eukaryotes.</title>
        <authorList>
            <person name="Spang A."/>
            <person name="Saw J.H."/>
            <person name="Jorgensen S.L."/>
            <person name="Zaremba-Niedzwiedzka K."/>
            <person name="Martijn J."/>
            <person name="Lind A.E."/>
            <person name="van Eijk R."/>
            <person name="Schleper C."/>
            <person name="Guy L."/>
            <person name="Ettema T.J."/>
        </authorList>
    </citation>
    <scope>NUCLEOTIDE SEQUENCE</scope>
</reference>
<evidence type="ECO:0000256" key="3">
    <source>
        <dbReference type="ARBA" id="ARBA00022989"/>
    </source>
</evidence>
<dbReference type="AlphaFoldDB" id="A0A0F9FNH8"/>
<dbReference type="InterPro" id="IPR019109">
    <property type="entry name" value="MamF_MmsF"/>
</dbReference>